<name>A0A6L6XU68_9ACTN</name>
<dbReference type="PANTHER" id="PTHR31310">
    <property type="match status" value="1"/>
</dbReference>
<evidence type="ECO:0000313" key="7">
    <source>
        <dbReference type="EMBL" id="MVQ50730.1"/>
    </source>
</evidence>
<protein>
    <submittedName>
        <fullName evidence="7">Inositol phosphorylceramide synthase</fullName>
    </submittedName>
</protein>
<evidence type="ECO:0000256" key="5">
    <source>
        <dbReference type="SAM" id="Phobius"/>
    </source>
</evidence>
<feature type="transmembrane region" description="Helical" evidence="5">
    <location>
        <begin position="121"/>
        <end position="137"/>
    </location>
</feature>
<keyword evidence="3 5" id="KW-1133">Transmembrane helix</keyword>
<comment type="caution">
    <text evidence="7">The sequence shown here is derived from an EMBL/GenBank/DDBJ whole genome shotgun (WGS) entry which is preliminary data.</text>
</comment>
<organism evidence="7 8">
    <name type="scientific">Nocardioides agri</name>
    <dbReference type="NCBI Taxonomy" id="2682843"/>
    <lineage>
        <taxon>Bacteria</taxon>
        <taxon>Bacillati</taxon>
        <taxon>Actinomycetota</taxon>
        <taxon>Actinomycetes</taxon>
        <taxon>Propionibacteriales</taxon>
        <taxon>Nocardioidaceae</taxon>
        <taxon>Nocardioides</taxon>
    </lineage>
</organism>
<proteinExistence type="predicted"/>
<evidence type="ECO:0000256" key="1">
    <source>
        <dbReference type="ARBA" id="ARBA00004141"/>
    </source>
</evidence>
<feature type="transmembrane region" description="Helical" evidence="5">
    <location>
        <begin position="207"/>
        <end position="227"/>
    </location>
</feature>
<evidence type="ECO:0000256" key="2">
    <source>
        <dbReference type="ARBA" id="ARBA00022692"/>
    </source>
</evidence>
<dbReference type="Gene3D" id="1.20.144.10">
    <property type="entry name" value="Phosphatidic acid phosphatase type 2/haloperoxidase"/>
    <property type="match status" value="1"/>
</dbReference>
<feature type="transmembrane region" description="Helical" evidence="5">
    <location>
        <begin position="25"/>
        <end position="46"/>
    </location>
</feature>
<feature type="domain" description="Inositolphosphotransferase Aur1/Ipt1" evidence="6">
    <location>
        <begin position="59"/>
        <end position="243"/>
    </location>
</feature>
<dbReference type="EMBL" id="WSEK01000004">
    <property type="protein sequence ID" value="MVQ50730.1"/>
    <property type="molecule type" value="Genomic_DNA"/>
</dbReference>
<keyword evidence="4 5" id="KW-0472">Membrane</keyword>
<dbReference type="CDD" id="cd03386">
    <property type="entry name" value="PAP2_Aur1_like"/>
    <property type="match status" value="1"/>
</dbReference>
<evidence type="ECO:0000256" key="4">
    <source>
        <dbReference type="ARBA" id="ARBA00023136"/>
    </source>
</evidence>
<dbReference type="Pfam" id="PF14378">
    <property type="entry name" value="PAP2_3"/>
    <property type="match status" value="1"/>
</dbReference>
<evidence type="ECO:0000259" key="6">
    <source>
        <dbReference type="Pfam" id="PF14378"/>
    </source>
</evidence>
<dbReference type="Proteomes" id="UP000473525">
    <property type="component" value="Unassembled WGS sequence"/>
</dbReference>
<keyword evidence="8" id="KW-1185">Reference proteome</keyword>
<reference evidence="7 8" key="1">
    <citation type="submission" date="2019-12" db="EMBL/GenBank/DDBJ databases">
        <authorList>
            <person name="Huq M.A."/>
        </authorList>
    </citation>
    <scope>NUCLEOTIDE SEQUENCE [LARGE SCALE GENOMIC DNA]</scope>
    <source>
        <strain evidence="7 8">MAH-18</strain>
    </source>
</reference>
<comment type="subcellular location">
    <subcellularLocation>
        <location evidence="1">Membrane</location>
        <topology evidence="1">Multi-pass membrane protein</topology>
    </subcellularLocation>
</comment>
<feature type="transmembrane region" description="Helical" evidence="5">
    <location>
        <begin position="233"/>
        <end position="253"/>
    </location>
</feature>
<dbReference type="AlphaFoldDB" id="A0A6L6XU68"/>
<sequence length="275" mass="29948">MGDAGAVTTAPASVREDGFPRWVRAILELVLILGLWVLYSLARLLADTSMGPALDRANELLHVERLIGIHWETPINQLFTDHRVVGLIGSYWYASLHYVVTIGVLAWLWRLGADRYGPARRALVISTLLGLLMYISMPTAPPRFITGYVDVLSLHAADGWWGADASAPRGLGGLTNELAAFPSLHAGWALWVALAIQLYATRKWVRVVGWVYAIGTAVVIIGTGNHWVIDALVGWLVVLLGWVAATAIGRIPIPVPWAKRRSSAKPVRAGTAVVE</sequence>
<dbReference type="PANTHER" id="PTHR31310:SF7">
    <property type="entry name" value="PA-PHOSPHATASE RELATED-FAMILY PROTEIN DDB_G0268928"/>
    <property type="match status" value="1"/>
</dbReference>
<keyword evidence="2 5" id="KW-0812">Transmembrane</keyword>
<feature type="transmembrane region" description="Helical" evidence="5">
    <location>
        <begin position="91"/>
        <end position="109"/>
    </location>
</feature>
<evidence type="ECO:0000256" key="3">
    <source>
        <dbReference type="ARBA" id="ARBA00022989"/>
    </source>
</evidence>
<evidence type="ECO:0000313" key="8">
    <source>
        <dbReference type="Proteomes" id="UP000473525"/>
    </source>
</evidence>
<dbReference type="InterPro" id="IPR052185">
    <property type="entry name" value="IPC_Synthase-Related"/>
</dbReference>
<feature type="transmembrane region" description="Helical" evidence="5">
    <location>
        <begin position="178"/>
        <end position="200"/>
    </location>
</feature>
<accession>A0A6L6XU68</accession>
<dbReference type="InterPro" id="IPR026841">
    <property type="entry name" value="Aur1/Ipt1"/>
</dbReference>
<gene>
    <name evidence="7" type="ORF">GON03_16215</name>
</gene>
<dbReference type="GO" id="GO:0016020">
    <property type="term" value="C:membrane"/>
    <property type="evidence" value="ECO:0007669"/>
    <property type="project" value="UniProtKB-SubCell"/>
</dbReference>